<sequence>MCCSPGITSSTMATRERPLSPHLQVYRWQMQMVTSILHRATGVFLSLGVLVIAAGLLALMFGAATWDYFRSCLNLWYGQCFLLVWTWCFGYHLCNGIRHIAQDFGCGFAISSFVRSSWASVLGSIVITAGVWVYVVAGRGGV</sequence>
<dbReference type="eggNOG" id="COG2009">
    <property type="taxonomic scope" value="Bacteria"/>
</dbReference>
<dbReference type="InterPro" id="IPR034804">
    <property type="entry name" value="SQR/QFR_C/D"/>
</dbReference>
<comment type="subcellular location">
    <subcellularLocation>
        <location evidence="2">Membrane</location>
        <topology evidence="2">Multi-pass membrane protein</topology>
    </subcellularLocation>
</comment>
<dbReference type="GO" id="GO:0009055">
    <property type="term" value="F:electron transfer activity"/>
    <property type="evidence" value="ECO:0007669"/>
    <property type="project" value="InterPro"/>
</dbReference>
<keyword evidence="6 13" id="KW-0812">Transmembrane</keyword>
<dbReference type="PANTHER" id="PTHR10978">
    <property type="entry name" value="SUCCINATE DEHYDROGENASE CYTOCHROME B560 SUBUNIT"/>
    <property type="match status" value="1"/>
</dbReference>
<reference evidence="14 15" key="1">
    <citation type="journal article" date="2000" name="Nature">
        <title>The genome sequence of the plant pathogen Xylella fastidiosa.</title>
        <authorList>
            <person name="Simpson A.J."/>
            <person name="Reinach F.C."/>
            <person name="Arruda P."/>
            <person name="Abreu F.A."/>
            <person name="Acencio M."/>
            <person name="Alvarenga R."/>
            <person name="Alves L.M."/>
            <person name="Araya J.E."/>
            <person name="Baia G.S."/>
            <person name="Baptista C.S."/>
            <person name="Barros M.H."/>
            <person name="Bonaccorsi E.D."/>
            <person name="Bordin S."/>
            <person name="Bove J.M."/>
            <person name="Briones M.R."/>
            <person name="Bueno M.R."/>
            <person name="Camargo A.A."/>
            <person name="Camargo L.E."/>
            <person name="Carraro D.M."/>
            <person name="Carrer H."/>
            <person name="Colauto N.B."/>
            <person name="Colombo C."/>
            <person name="Costa F.F."/>
            <person name="Costa M.C."/>
            <person name="Costa-Neto C.M."/>
            <person name="Coutinho L.L."/>
            <person name="Cristofani M."/>
            <person name="Dias-Neto E."/>
            <person name="Docena C."/>
            <person name="El-Dorry H."/>
            <person name="Facincani A.P."/>
            <person name="Ferreira A.J."/>
            <person name="Ferreira V.C."/>
            <person name="Ferro J.A."/>
            <person name="Fraga J.S."/>
            <person name="Franca S.C."/>
            <person name="Franco M.C."/>
            <person name="Frohme M."/>
            <person name="Furlan L.R."/>
            <person name="Garnier M."/>
            <person name="Goldman G.H."/>
            <person name="Goldman M.H."/>
            <person name="Gomes S.L."/>
            <person name="Gruber A."/>
            <person name="Ho P.L."/>
            <person name="Hoheisel J.D."/>
            <person name="Junqueira M.L."/>
            <person name="Kemper E.L."/>
            <person name="Kitajima J.P."/>
            <person name="Krieger J.E."/>
            <person name="Kuramae E.E."/>
            <person name="Laigret F."/>
            <person name="Lambais M.R."/>
            <person name="Leite L.C."/>
            <person name="Lemos E.G."/>
            <person name="Lemos M.V."/>
            <person name="Lopes S.A."/>
            <person name="Lopes C.R."/>
            <person name="Machado J.A."/>
            <person name="Machado M.A."/>
            <person name="Madeira A.M."/>
            <person name="Madeira H.M."/>
            <person name="Marino C.L."/>
            <person name="Marques M.V."/>
            <person name="Martins E.A."/>
            <person name="Martins E.M."/>
            <person name="Matsukuma A.Y."/>
            <person name="Menck C.F."/>
            <person name="Miracca E.C."/>
            <person name="Miyaki C.Y."/>
            <person name="Monteriro-Vitorello C.B."/>
            <person name="Moon D.H."/>
            <person name="Nagai M.A."/>
            <person name="Nascimento A.L."/>
            <person name="Netto L.E."/>
            <person name="Nhani A.Jr."/>
            <person name="Nobrega F.G."/>
            <person name="Nunes L.R."/>
            <person name="Oliveira M.A."/>
            <person name="de Oliveira M.C."/>
            <person name="de Oliveira R.C."/>
            <person name="Palmieri D.A."/>
            <person name="Paris A."/>
            <person name="Peixoto B.R."/>
            <person name="Pereira G.A."/>
            <person name="Pereira H.A.Jr."/>
            <person name="Pesquero J.B."/>
            <person name="Quaggio R.B."/>
            <person name="Roberto P.G."/>
            <person name="Rodrigues V."/>
            <person name="de M Rosa A.J."/>
            <person name="de Rosa V.E.Jr."/>
            <person name="de Sa R.G."/>
            <person name="Santelli R.V."/>
            <person name="Sawasaki H.E."/>
            <person name="da Silva A.C."/>
            <person name="da Silva A.M."/>
            <person name="da Silva F.R."/>
            <person name="da Silva W.A.Jr."/>
            <person name="da Silveira J.F."/>
            <person name="Silvestri M.L."/>
            <person name="Siqueira W.J."/>
            <person name="de Souza A.A."/>
            <person name="de Souza A.P."/>
            <person name="Terenzi M.F."/>
            <person name="Truffi D."/>
            <person name="Tsai S.M."/>
            <person name="Tsuhako M.H."/>
            <person name="Vallada H."/>
            <person name="Van Sluys M.A."/>
            <person name="Verjovski-Almeida S."/>
            <person name="Vettore A.L."/>
            <person name="Zago M.A."/>
            <person name="Zatz M."/>
            <person name="Meidanis J."/>
            <person name="Setubal J.C."/>
        </authorList>
    </citation>
    <scope>NUCLEOTIDE SEQUENCE [LARGE SCALE GENOMIC DNA]</scope>
    <source>
        <strain evidence="14 15">9a5c</strain>
    </source>
</reference>
<dbReference type="Pfam" id="PF01127">
    <property type="entry name" value="Sdh_cyt"/>
    <property type="match status" value="1"/>
</dbReference>
<dbReference type="InterPro" id="IPR000701">
    <property type="entry name" value="SuccDH_FuR_B_TM-su"/>
</dbReference>
<dbReference type="Gene3D" id="1.20.1300.10">
    <property type="entry name" value="Fumarate reductase/succinate dehydrogenase, transmembrane subunit"/>
    <property type="match status" value="1"/>
</dbReference>
<evidence type="ECO:0000256" key="10">
    <source>
        <dbReference type="ARBA" id="ARBA00023136"/>
    </source>
</evidence>
<dbReference type="NCBIfam" id="TIGR02970">
    <property type="entry name" value="succ_dehyd_cytB"/>
    <property type="match status" value="1"/>
</dbReference>
<evidence type="ECO:0000256" key="9">
    <source>
        <dbReference type="ARBA" id="ARBA00023004"/>
    </source>
</evidence>
<evidence type="ECO:0000256" key="1">
    <source>
        <dbReference type="ARBA" id="ARBA00004050"/>
    </source>
</evidence>
<dbReference type="PROSITE" id="PS01000">
    <property type="entry name" value="SDH_CYT_1"/>
    <property type="match status" value="1"/>
</dbReference>
<dbReference type="PIRSF" id="PIRSF000178">
    <property type="entry name" value="SDH_cyt_b560"/>
    <property type="match status" value="1"/>
</dbReference>
<dbReference type="GO" id="GO:0046872">
    <property type="term" value="F:metal ion binding"/>
    <property type="evidence" value="ECO:0007669"/>
    <property type="project" value="UniProtKB-KW"/>
</dbReference>
<evidence type="ECO:0000256" key="4">
    <source>
        <dbReference type="ARBA" id="ARBA00020076"/>
    </source>
</evidence>
<evidence type="ECO:0000313" key="15">
    <source>
        <dbReference type="Proteomes" id="UP000000812"/>
    </source>
</evidence>
<dbReference type="GO" id="GO:0016020">
    <property type="term" value="C:membrane"/>
    <property type="evidence" value="ECO:0007669"/>
    <property type="project" value="UniProtKB-SubCell"/>
</dbReference>
<dbReference type="PIR" id="C82728">
    <property type="entry name" value="C82728"/>
</dbReference>
<feature type="transmembrane region" description="Helical" evidence="13">
    <location>
        <begin position="40"/>
        <end position="64"/>
    </location>
</feature>
<evidence type="ECO:0000256" key="2">
    <source>
        <dbReference type="ARBA" id="ARBA00004141"/>
    </source>
</evidence>
<evidence type="ECO:0000256" key="3">
    <source>
        <dbReference type="ARBA" id="ARBA00007244"/>
    </source>
</evidence>
<evidence type="ECO:0000256" key="11">
    <source>
        <dbReference type="ARBA" id="ARBA00025912"/>
    </source>
</evidence>
<dbReference type="InterPro" id="IPR014314">
    <property type="entry name" value="Succ_DH_cytb556"/>
</dbReference>
<dbReference type="AlphaFoldDB" id="Q9PEF8"/>
<keyword evidence="10 13" id="KW-0472">Membrane</keyword>
<dbReference type="Proteomes" id="UP000000812">
    <property type="component" value="Chromosome"/>
</dbReference>
<evidence type="ECO:0000256" key="6">
    <source>
        <dbReference type="ARBA" id="ARBA00022692"/>
    </source>
</evidence>
<comment type="cofactor">
    <cofactor evidence="12">
        <name>heme</name>
        <dbReference type="ChEBI" id="CHEBI:30413"/>
    </cofactor>
    <text evidence="12">The heme is bound between the two transmembrane subunits.</text>
</comment>
<feature type="transmembrane region" description="Helical" evidence="13">
    <location>
        <begin position="76"/>
        <end position="97"/>
    </location>
</feature>
<keyword evidence="7 12" id="KW-0479">Metal-binding</keyword>
<comment type="function">
    <text evidence="1">Membrane-anchoring subunit of succinate dehydrogenase (SDH).</text>
</comment>
<dbReference type="InterPro" id="IPR018495">
    <property type="entry name" value="Succ_DH_cyt_bsu_CS"/>
</dbReference>
<keyword evidence="8 13" id="KW-1133">Transmembrane helix</keyword>
<proteinExistence type="inferred from homology"/>
<name>Q9PEF8_XYLFA</name>
<comment type="similarity">
    <text evidence="3">Belongs to the cytochrome b560 family.</text>
</comment>
<organism evidence="14 15">
    <name type="scientific">Xylella fastidiosa (strain 9a5c)</name>
    <dbReference type="NCBI Taxonomy" id="160492"/>
    <lineage>
        <taxon>Bacteria</taxon>
        <taxon>Pseudomonadati</taxon>
        <taxon>Pseudomonadota</taxon>
        <taxon>Gammaproteobacteria</taxon>
        <taxon>Lysobacterales</taxon>
        <taxon>Lysobacteraceae</taxon>
        <taxon>Xylella</taxon>
    </lineage>
</organism>
<evidence type="ECO:0000256" key="8">
    <source>
        <dbReference type="ARBA" id="ARBA00022989"/>
    </source>
</evidence>
<dbReference type="GO" id="GO:0006099">
    <property type="term" value="P:tricarboxylic acid cycle"/>
    <property type="evidence" value="ECO:0007669"/>
    <property type="project" value="InterPro"/>
</dbReference>
<feature type="transmembrane region" description="Helical" evidence="13">
    <location>
        <begin position="118"/>
        <end position="137"/>
    </location>
</feature>
<evidence type="ECO:0000313" key="14">
    <source>
        <dbReference type="EMBL" id="AAF83880.1"/>
    </source>
</evidence>
<dbReference type="PANTHER" id="PTHR10978:SF5">
    <property type="entry name" value="SUCCINATE DEHYDROGENASE CYTOCHROME B560 SUBUNIT, MITOCHONDRIAL"/>
    <property type="match status" value="1"/>
</dbReference>
<dbReference type="SUPFAM" id="SSF81343">
    <property type="entry name" value="Fumarate reductase respiratory complex transmembrane subunits"/>
    <property type="match status" value="1"/>
</dbReference>
<keyword evidence="5 12" id="KW-0349">Heme</keyword>
<dbReference type="STRING" id="160492.XF_1070"/>
<protein>
    <recommendedName>
        <fullName evidence="4">Succinate dehydrogenase cytochrome b556 subunit</fullName>
    </recommendedName>
</protein>
<evidence type="ECO:0000256" key="13">
    <source>
        <dbReference type="SAM" id="Phobius"/>
    </source>
</evidence>
<evidence type="ECO:0000256" key="5">
    <source>
        <dbReference type="ARBA" id="ARBA00022617"/>
    </source>
</evidence>
<gene>
    <name evidence="14" type="ordered locus">XF_1070</name>
</gene>
<evidence type="ECO:0000256" key="12">
    <source>
        <dbReference type="PIRSR" id="PIRSR000178-1"/>
    </source>
</evidence>
<dbReference type="CDD" id="cd03499">
    <property type="entry name" value="SQR_TypeC_SdhC"/>
    <property type="match status" value="1"/>
</dbReference>
<dbReference type="KEGG" id="xfa:XF_1070"/>
<feature type="binding site" description="axial binding residue" evidence="12">
    <location>
        <position position="92"/>
    </location>
    <ligand>
        <name>heme</name>
        <dbReference type="ChEBI" id="CHEBI:30413"/>
        <note>ligand shared with second transmembrane subunit</note>
    </ligand>
    <ligandPart>
        <name>Fe</name>
        <dbReference type="ChEBI" id="CHEBI:18248"/>
    </ligandPart>
</feature>
<dbReference type="EMBL" id="AE003849">
    <property type="protein sequence ID" value="AAF83880.1"/>
    <property type="molecule type" value="Genomic_DNA"/>
</dbReference>
<dbReference type="HOGENOM" id="CLU_094691_3_1_6"/>
<accession>Q9PEF8</accession>
<keyword evidence="9 12" id="KW-0408">Iron</keyword>
<comment type="subunit">
    <text evidence="11">Part of an enzyme complex containing four subunits: a flavoprotein, an iron-sulfur protein, plus two membrane-anchoring proteins, SdhC and SdhD. The complex can form homotrimers.</text>
</comment>
<evidence type="ECO:0000256" key="7">
    <source>
        <dbReference type="ARBA" id="ARBA00022723"/>
    </source>
</evidence>